<gene>
    <name evidence="2" type="ORF">M0M57_11315</name>
</gene>
<evidence type="ECO:0000313" key="3">
    <source>
        <dbReference type="Proteomes" id="UP000830583"/>
    </source>
</evidence>
<sequence>MEYKVLQEKSILDLEQKVNHYLKEKWQLQGGVSVTYNRGNGSNDMFYAQALVKM</sequence>
<protein>
    <submittedName>
        <fullName evidence="2">DUF1737 domain-containing protein</fullName>
    </submittedName>
</protein>
<dbReference type="InterPro" id="IPR013619">
    <property type="entry name" value="DUF1737"/>
</dbReference>
<dbReference type="RefSeq" id="WP_248433138.1">
    <property type="nucleotide sequence ID" value="NZ_CP096205.1"/>
</dbReference>
<evidence type="ECO:0000313" key="2">
    <source>
        <dbReference type="EMBL" id="UPQ78211.1"/>
    </source>
</evidence>
<evidence type="ECO:0000259" key="1">
    <source>
        <dbReference type="Pfam" id="PF08410"/>
    </source>
</evidence>
<organism evidence="2 3">
    <name type="scientific">Flavobacterium azooxidireducens</name>
    <dbReference type="NCBI Taxonomy" id="1871076"/>
    <lineage>
        <taxon>Bacteria</taxon>
        <taxon>Pseudomonadati</taxon>
        <taxon>Bacteroidota</taxon>
        <taxon>Flavobacteriia</taxon>
        <taxon>Flavobacteriales</taxon>
        <taxon>Flavobacteriaceae</taxon>
        <taxon>Flavobacterium</taxon>
    </lineage>
</organism>
<dbReference type="Pfam" id="PF08410">
    <property type="entry name" value="DUF1737"/>
    <property type="match status" value="1"/>
</dbReference>
<proteinExistence type="predicted"/>
<name>A0ABY4KBP6_9FLAO</name>
<accession>A0ABY4KBP6</accession>
<reference evidence="2" key="1">
    <citation type="submission" date="2022-04" db="EMBL/GenBank/DDBJ databases">
        <title>Consumption of N2O by Flavobacterium azooxidireducens sp. nov. isolated from Decomposing Leaf Litter of Phragmites australis (Cav.).</title>
        <authorList>
            <person name="Behrendt U."/>
            <person name="Spanner T."/>
            <person name="Augustin J."/>
            <person name="Horn M.A."/>
            <person name="Kolb S."/>
            <person name="Ulrich A."/>
        </authorList>
    </citation>
    <scope>NUCLEOTIDE SEQUENCE</scope>
    <source>
        <strain evidence="2">IGB 4-14</strain>
    </source>
</reference>
<feature type="domain" description="DUF1737" evidence="1">
    <location>
        <begin position="3"/>
        <end position="53"/>
    </location>
</feature>
<dbReference type="Proteomes" id="UP000830583">
    <property type="component" value="Chromosome"/>
</dbReference>
<keyword evidence="3" id="KW-1185">Reference proteome</keyword>
<dbReference type="EMBL" id="CP096205">
    <property type="protein sequence ID" value="UPQ78211.1"/>
    <property type="molecule type" value="Genomic_DNA"/>
</dbReference>